<comment type="caution">
    <text evidence="10">The sequence shown here is derived from an EMBL/GenBank/DDBJ whole genome shotgun (WGS) entry which is preliminary data.</text>
</comment>
<dbReference type="Gene3D" id="1.10.240.10">
    <property type="entry name" value="Tyrosyl-Transfer RNA Synthetase"/>
    <property type="match status" value="1"/>
</dbReference>
<dbReference type="Proteomes" id="UP001221763">
    <property type="component" value="Unassembled WGS sequence"/>
</dbReference>
<name>A0ABT5L9Z7_9MOLU</name>
<keyword evidence="4 9" id="KW-0547">Nucleotide-binding</keyword>
<evidence type="ECO:0000256" key="1">
    <source>
        <dbReference type="ARBA" id="ARBA00005594"/>
    </source>
</evidence>
<reference evidence="10 11" key="1">
    <citation type="journal article" date="2023" name="Plant">
        <title>Draft Genome Sequence Resource of CBPPT1, a 'Candidatus Phytoplasma trifolii'-Related Strain Associated with Potato Purple Top Disease in the Columbia Basin, U.S.A.</title>
        <authorList>
            <person name="Wei W."/>
            <person name="Shao J."/>
            <person name="Bottner-Parker K.D."/>
            <person name="Zhao Y."/>
        </authorList>
    </citation>
    <scope>NUCLEOTIDE SEQUENCE [LARGE SCALE GENOMIC DNA]</scope>
    <source>
        <strain evidence="10 11">CBPPT1</strain>
    </source>
</reference>
<dbReference type="CDD" id="cd00806">
    <property type="entry name" value="TrpRS_core"/>
    <property type="match status" value="1"/>
</dbReference>
<dbReference type="InterPro" id="IPR050203">
    <property type="entry name" value="Trp-tRNA_synthetase"/>
</dbReference>
<evidence type="ECO:0000256" key="8">
    <source>
        <dbReference type="NCBIfam" id="TIGR00233"/>
    </source>
</evidence>
<sequence length="338" mass="39411">MISKKKRLITGIKPTGELTLGNYLGIIKPLIFFQNKYQNEYDFYFFIADLHALTDFQEPNILKKTIRQTIYLCLASGLDLSKINLFIQSEIPQHTYLNYIMESNSYLGELNRMIQFKEKKNSLKKLRTSLLTYPLLMSSDILLYDADVVLVNQDQKQHLELTRVLATRFNNLYGNTFVVPQFLQLGSMIKSLTKPNKKMSKSSFKNNSDNKGCIFLLEDLNNIRQKILKSVTDSDNNIKYDLNKKPGLSNLLNIYTSLKNCDLNDTVEYFKNFSYKEFKEKIASLLVEEIRIVQKKYYDLEKNIDLEQILKRVTQKVKIIADNKIKEVRQKMGIDISS</sequence>
<keyword evidence="11" id="KW-1185">Reference proteome</keyword>
<dbReference type="InterPro" id="IPR014729">
    <property type="entry name" value="Rossmann-like_a/b/a_fold"/>
</dbReference>
<dbReference type="Gene3D" id="3.40.50.620">
    <property type="entry name" value="HUPs"/>
    <property type="match status" value="1"/>
</dbReference>
<dbReference type="PRINTS" id="PR01039">
    <property type="entry name" value="TRNASYNTHTRP"/>
</dbReference>
<evidence type="ECO:0000256" key="9">
    <source>
        <dbReference type="RuleBase" id="RU363036"/>
    </source>
</evidence>
<evidence type="ECO:0000313" key="11">
    <source>
        <dbReference type="Proteomes" id="UP001221763"/>
    </source>
</evidence>
<evidence type="ECO:0000256" key="4">
    <source>
        <dbReference type="ARBA" id="ARBA00022741"/>
    </source>
</evidence>
<accession>A0ABT5L9Z7</accession>
<evidence type="ECO:0000256" key="6">
    <source>
        <dbReference type="ARBA" id="ARBA00022917"/>
    </source>
</evidence>
<comment type="similarity">
    <text evidence="1 9">Belongs to the class-I aminoacyl-tRNA synthetase family.</text>
</comment>
<gene>
    <name evidence="10" type="ORF">M8044_000265</name>
</gene>
<keyword evidence="7 9" id="KW-0030">Aminoacyl-tRNA synthetase</keyword>
<organism evidence="10 11">
    <name type="scientific">Columbia Basin potato purple top phytoplasma</name>
    <dbReference type="NCBI Taxonomy" id="307134"/>
    <lineage>
        <taxon>Bacteria</taxon>
        <taxon>Bacillati</taxon>
        <taxon>Mycoplasmatota</taxon>
        <taxon>Mollicutes</taxon>
        <taxon>Acholeplasmatales</taxon>
        <taxon>Acholeplasmataceae</taxon>
        <taxon>Candidatus Phytoplasma</taxon>
        <taxon>16SrVI (Clover proliferation group)</taxon>
    </lineage>
</organism>
<dbReference type="EMBL" id="JANHJP010000004">
    <property type="protein sequence ID" value="MDC9032044.1"/>
    <property type="molecule type" value="Genomic_DNA"/>
</dbReference>
<evidence type="ECO:0000256" key="2">
    <source>
        <dbReference type="ARBA" id="ARBA00013161"/>
    </source>
</evidence>
<dbReference type="InterPro" id="IPR002305">
    <property type="entry name" value="aa-tRNA-synth_Ic"/>
</dbReference>
<keyword evidence="3 9" id="KW-0436">Ligase</keyword>
<dbReference type="PROSITE" id="PS00178">
    <property type="entry name" value="AA_TRNA_LIGASE_I"/>
    <property type="match status" value="1"/>
</dbReference>
<dbReference type="GO" id="GO:0016874">
    <property type="term" value="F:ligase activity"/>
    <property type="evidence" value="ECO:0007669"/>
    <property type="project" value="UniProtKB-KW"/>
</dbReference>
<evidence type="ECO:0000256" key="5">
    <source>
        <dbReference type="ARBA" id="ARBA00022840"/>
    </source>
</evidence>
<proteinExistence type="inferred from homology"/>
<dbReference type="EC" id="6.1.1.2" evidence="2 8"/>
<protein>
    <recommendedName>
        <fullName evidence="2 8">Tryptophan--tRNA ligase</fullName>
        <ecNumber evidence="2 8">6.1.1.2</ecNumber>
    </recommendedName>
</protein>
<dbReference type="RefSeq" id="WP_273585261.1">
    <property type="nucleotide sequence ID" value="NZ_JANHJP010000004.1"/>
</dbReference>
<evidence type="ECO:0000256" key="3">
    <source>
        <dbReference type="ARBA" id="ARBA00022598"/>
    </source>
</evidence>
<keyword evidence="5 9" id="KW-0067">ATP-binding</keyword>
<dbReference type="PANTHER" id="PTHR43766:SF1">
    <property type="entry name" value="TRYPTOPHAN--TRNA LIGASE, MITOCHONDRIAL"/>
    <property type="match status" value="1"/>
</dbReference>
<dbReference type="InterPro" id="IPR002306">
    <property type="entry name" value="Trp-tRNA-ligase"/>
</dbReference>
<dbReference type="NCBIfam" id="TIGR00233">
    <property type="entry name" value="trpS"/>
    <property type="match status" value="1"/>
</dbReference>
<evidence type="ECO:0000256" key="7">
    <source>
        <dbReference type="ARBA" id="ARBA00023146"/>
    </source>
</evidence>
<dbReference type="SUPFAM" id="SSF52374">
    <property type="entry name" value="Nucleotidylyl transferase"/>
    <property type="match status" value="1"/>
</dbReference>
<dbReference type="Pfam" id="PF00579">
    <property type="entry name" value="tRNA-synt_1b"/>
    <property type="match status" value="1"/>
</dbReference>
<evidence type="ECO:0000313" key="10">
    <source>
        <dbReference type="EMBL" id="MDC9032044.1"/>
    </source>
</evidence>
<dbReference type="PANTHER" id="PTHR43766">
    <property type="entry name" value="TRYPTOPHAN--TRNA LIGASE, MITOCHONDRIAL"/>
    <property type="match status" value="1"/>
</dbReference>
<dbReference type="InterPro" id="IPR001412">
    <property type="entry name" value="aa-tRNA-synth_I_CS"/>
</dbReference>
<keyword evidence="6 9" id="KW-0648">Protein biosynthesis</keyword>